<dbReference type="Proteomes" id="UP000274922">
    <property type="component" value="Unassembled WGS sequence"/>
</dbReference>
<name>A0A4P9X4M9_9FUNG</name>
<gene>
    <name evidence="2" type="ORF">CXG81DRAFT_27281</name>
</gene>
<accession>A0A4P9X4M9</accession>
<proteinExistence type="predicted"/>
<feature type="signal peptide" evidence="1">
    <location>
        <begin position="1"/>
        <end position="23"/>
    </location>
</feature>
<protein>
    <recommendedName>
        <fullName evidence="4">FZ domain-containing protein</fullName>
    </recommendedName>
</protein>
<feature type="chain" id="PRO_5020437390" description="FZ domain-containing protein" evidence="1">
    <location>
        <begin position="24"/>
        <end position="210"/>
    </location>
</feature>
<reference evidence="3" key="1">
    <citation type="journal article" date="2018" name="Nat. Microbiol.">
        <title>Leveraging single-cell genomics to expand the fungal tree of life.</title>
        <authorList>
            <person name="Ahrendt S.R."/>
            <person name="Quandt C.A."/>
            <person name="Ciobanu D."/>
            <person name="Clum A."/>
            <person name="Salamov A."/>
            <person name="Andreopoulos B."/>
            <person name="Cheng J.F."/>
            <person name="Woyke T."/>
            <person name="Pelin A."/>
            <person name="Henrissat B."/>
            <person name="Reynolds N.K."/>
            <person name="Benny G.L."/>
            <person name="Smith M.E."/>
            <person name="James T.Y."/>
            <person name="Grigoriev I.V."/>
        </authorList>
    </citation>
    <scope>NUCLEOTIDE SEQUENCE [LARGE SCALE GENOMIC DNA]</scope>
    <source>
        <strain evidence="3">ATCC 52028</strain>
    </source>
</reference>
<keyword evidence="1" id="KW-0732">Signal</keyword>
<organism evidence="2 3">
    <name type="scientific">Caulochytrium protostelioides</name>
    <dbReference type="NCBI Taxonomy" id="1555241"/>
    <lineage>
        <taxon>Eukaryota</taxon>
        <taxon>Fungi</taxon>
        <taxon>Fungi incertae sedis</taxon>
        <taxon>Chytridiomycota</taxon>
        <taxon>Chytridiomycota incertae sedis</taxon>
        <taxon>Chytridiomycetes</taxon>
        <taxon>Caulochytriales</taxon>
        <taxon>Caulochytriaceae</taxon>
        <taxon>Caulochytrium</taxon>
    </lineage>
</organism>
<evidence type="ECO:0000313" key="3">
    <source>
        <dbReference type="Proteomes" id="UP000274922"/>
    </source>
</evidence>
<sequence>MMPFGLRTPVVAVLLHVTGILTGGRHGLHVVSMCLPLANTSVCTPWQQGAVNVSSSMSIRDFDMALNAWAESNEHIAGFNAAYGCTWDGVGIRYAHSYGCAERLWMNDYACNSDLMAQDDATFRPLCTSSCQYYQASMGRILNDPTICAAEPTAAQSDARSATLDYIASFCANFSRSYNCSTLPSEHNRCGWANATVKGIVDYCAKLHDQ</sequence>
<evidence type="ECO:0000313" key="2">
    <source>
        <dbReference type="EMBL" id="RKP00001.1"/>
    </source>
</evidence>
<evidence type="ECO:0008006" key="4">
    <source>
        <dbReference type="Google" id="ProtNLM"/>
    </source>
</evidence>
<keyword evidence="3" id="KW-1185">Reference proteome</keyword>
<evidence type="ECO:0000256" key="1">
    <source>
        <dbReference type="SAM" id="SignalP"/>
    </source>
</evidence>
<dbReference type="AlphaFoldDB" id="A0A4P9X4M9"/>
<dbReference type="OrthoDB" id="2125642at2759"/>
<dbReference type="EMBL" id="ML014242">
    <property type="protein sequence ID" value="RKP00001.1"/>
    <property type="molecule type" value="Genomic_DNA"/>
</dbReference>